<sequence>MSLLPRMRPDFVLNLEVDGDQVLDALRQKLAKDDAPFEGQVLKGHACLRLPQKRSSMLSPYLEIDTRVEDGKEVIHGRFSPQPNVWTGFMALFGTIAMLGLAGTIYGLARITLGGGLLWLLSGPAAIALIAFVYGAAFIGQGLSSQEMFDLRAYVQCIVRDLQDEMYEGSDEQPQVIREQRALDAMSAE</sequence>
<reference evidence="2" key="2">
    <citation type="journal article" date="2021" name="Microbiome">
        <title>Successional dynamics and alternative stable states in a saline activated sludge microbial community over 9 years.</title>
        <authorList>
            <person name="Wang Y."/>
            <person name="Ye J."/>
            <person name="Ju F."/>
            <person name="Liu L."/>
            <person name="Boyd J.A."/>
            <person name="Deng Y."/>
            <person name="Parks D.H."/>
            <person name="Jiang X."/>
            <person name="Yin X."/>
            <person name="Woodcroft B.J."/>
            <person name="Tyson G.W."/>
            <person name="Hugenholtz P."/>
            <person name="Polz M.F."/>
            <person name="Zhang T."/>
        </authorList>
    </citation>
    <scope>NUCLEOTIDE SEQUENCE</scope>
    <source>
        <strain evidence="2">HKST-UBA02</strain>
    </source>
</reference>
<keyword evidence="1" id="KW-0812">Transmembrane</keyword>
<comment type="caution">
    <text evidence="2">The sequence shown here is derived from an EMBL/GenBank/DDBJ whole genome shotgun (WGS) entry which is preliminary data.</text>
</comment>
<evidence type="ECO:0000313" key="3">
    <source>
        <dbReference type="Proteomes" id="UP000739538"/>
    </source>
</evidence>
<feature type="transmembrane region" description="Helical" evidence="1">
    <location>
        <begin position="85"/>
        <end position="106"/>
    </location>
</feature>
<keyword evidence="1" id="KW-0472">Membrane</keyword>
<gene>
    <name evidence="2" type="ORF">KDA27_01380</name>
</gene>
<evidence type="ECO:0000256" key="1">
    <source>
        <dbReference type="SAM" id="Phobius"/>
    </source>
</evidence>
<protein>
    <submittedName>
        <fullName evidence="2">Uncharacterized protein</fullName>
    </submittedName>
</protein>
<organism evidence="2 3">
    <name type="scientific">Eiseniibacteriota bacterium</name>
    <dbReference type="NCBI Taxonomy" id="2212470"/>
    <lineage>
        <taxon>Bacteria</taxon>
        <taxon>Candidatus Eiseniibacteriota</taxon>
    </lineage>
</organism>
<dbReference type="Proteomes" id="UP000739538">
    <property type="component" value="Unassembled WGS sequence"/>
</dbReference>
<reference evidence="2" key="1">
    <citation type="submission" date="2020-04" db="EMBL/GenBank/DDBJ databases">
        <authorList>
            <person name="Zhang T."/>
        </authorList>
    </citation>
    <scope>NUCLEOTIDE SEQUENCE</scope>
    <source>
        <strain evidence="2">HKST-UBA02</strain>
    </source>
</reference>
<proteinExistence type="predicted"/>
<accession>A0A956NB80</accession>
<feature type="transmembrane region" description="Helical" evidence="1">
    <location>
        <begin position="118"/>
        <end position="139"/>
    </location>
</feature>
<keyword evidence="1" id="KW-1133">Transmembrane helix</keyword>
<dbReference type="EMBL" id="JAGQHS010000003">
    <property type="protein sequence ID" value="MCA9754425.1"/>
    <property type="molecule type" value="Genomic_DNA"/>
</dbReference>
<name>A0A956NB80_UNCEI</name>
<evidence type="ECO:0000313" key="2">
    <source>
        <dbReference type="EMBL" id="MCA9754425.1"/>
    </source>
</evidence>
<dbReference type="AlphaFoldDB" id="A0A956NB80"/>